<keyword evidence="2" id="KW-1185">Reference proteome</keyword>
<dbReference type="RefSeq" id="WP_184917032.1">
    <property type="nucleotide sequence ID" value="NZ_JACHMO010000001.1"/>
</dbReference>
<dbReference type="AlphaFoldDB" id="A0A7W9HG48"/>
<dbReference type="Proteomes" id="UP000552097">
    <property type="component" value="Unassembled WGS sequence"/>
</dbReference>
<name>A0A7W9HG48_9PSEU</name>
<comment type="caution">
    <text evidence="1">The sequence shown here is derived from an EMBL/GenBank/DDBJ whole genome shotgun (WGS) entry which is preliminary data.</text>
</comment>
<sequence>MLSTRTSVGAGRGGVFDTQWRWRWLGLLPGCGFLVTELRDSRLTCVDDISGKHNVADQSSAA</sequence>
<proteinExistence type="predicted"/>
<accession>A0A7W9HG48</accession>
<dbReference type="EMBL" id="JACHMO010000001">
    <property type="protein sequence ID" value="MBB5801338.1"/>
    <property type="molecule type" value="Genomic_DNA"/>
</dbReference>
<organism evidence="1 2">
    <name type="scientific">Saccharothrix ecbatanensis</name>
    <dbReference type="NCBI Taxonomy" id="1105145"/>
    <lineage>
        <taxon>Bacteria</taxon>
        <taxon>Bacillati</taxon>
        <taxon>Actinomycetota</taxon>
        <taxon>Actinomycetes</taxon>
        <taxon>Pseudonocardiales</taxon>
        <taxon>Pseudonocardiaceae</taxon>
        <taxon>Saccharothrix</taxon>
    </lineage>
</organism>
<gene>
    <name evidence="1" type="ORF">F4560_001106</name>
</gene>
<reference evidence="1 2" key="1">
    <citation type="submission" date="2020-08" db="EMBL/GenBank/DDBJ databases">
        <title>Sequencing the genomes of 1000 actinobacteria strains.</title>
        <authorList>
            <person name="Klenk H.-P."/>
        </authorList>
    </citation>
    <scope>NUCLEOTIDE SEQUENCE [LARGE SCALE GENOMIC DNA]</scope>
    <source>
        <strain evidence="1 2">DSM 45486</strain>
    </source>
</reference>
<evidence type="ECO:0000313" key="2">
    <source>
        <dbReference type="Proteomes" id="UP000552097"/>
    </source>
</evidence>
<evidence type="ECO:0000313" key="1">
    <source>
        <dbReference type="EMBL" id="MBB5801338.1"/>
    </source>
</evidence>
<protein>
    <submittedName>
        <fullName evidence="1">Uncharacterized protein</fullName>
    </submittedName>
</protein>